<evidence type="ECO:0000256" key="1">
    <source>
        <dbReference type="SAM" id="MobiDB-lite"/>
    </source>
</evidence>
<dbReference type="Proteomes" id="UP000198825">
    <property type="component" value="Chromosome I"/>
</dbReference>
<dbReference type="EMBL" id="LT629799">
    <property type="protein sequence ID" value="SDU80165.1"/>
    <property type="molecule type" value="Genomic_DNA"/>
</dbReference>
<evidence type="ECO:0000313" key="3">
    <source>
        <dbReference type="EMBL" id="SDU80165.1"/>
    </source>
</evidence>
<reference evidence="4" key="1">
    <citation type="submission" date="2016-10" db="EMBL/GenBank/DDBJ databases">
        <authorList>
            <person name="Varghese N."/>
            <person name="Submissions S."/>
        </authorList>
    </citation>
    <scope>NUCLEOTIDE SEQUENCE [LARGE SCALE GENOMIC DNA]</scope>
    <source>
        <strain evidence="4">DSM 21743</strain>
    </source>
</reference>
<dbReference type="AlphaFoldDB" id="A0A1H2LHF1"/>
<dbReference type="RefSeq" id="WP_091072257.1">
    <property type="nucleotide sequence ID" value="NZ_LT629799.1"/>
</dbReference>
<proteinExistence type="predicted"/>
<evidence type="ECO:0000256" key="2">
    <source>
        <dbReference type="SAM" id="Phobius"/>
    </source>
</evidence>
<gene>
    <name evidence="3" type="ORF">SAMN04488544_0128</name>
</gene>
<feature type="transmembrane region" description="Helical" evidence="2">
    <location>
        <begin position="243"/>
        <end position="267"/>
    </location>
</feature>
<evidence type="ECO:0000313" key="4">
    <source>
        <dbReference type="Proteomes" id="UP000198825"/>
    </source>
</evidence>
<dbReference type="OrthoDB" id="3734606at2"/>
<feature type="transmembrane region" description="Helical" evidence="2">
    <location>
        <begin position="216"/>
        <end position="237"/>
    </location>
</feature>
<feature type="transmembrane region" description="Helical" evidence="2">
    <location>
        <begin position="181"/>
        <end position="204"/>
    </location>
</feature>
<sequence length="283" mass="29933">MATWEDGPEYAPRERPQYFADAPLPPLEQAPPPERPAEGLPAVRPRFDEPSAPVAPLATLVPTPRDERDPNRPFDVVTATLTSESAWGAPTQPLGHAPLAAPVPGAPWPLLETPPQSQVAPFPHAAQQGPPQALQQGTHGYPEPGTPGWFSPPPTTYGDQRQPGRLSARAVVDAATPGLCIGLALGGVIYPLAPVMVVVAVFLSMRVQVAQAAVRMTLRVAAGAVAFFAVVGLVRSVATGDPWWGFVSSWSVAICWVSLVVVLLVVWQALKRPSAPPPANPWG</sequence>
<name>A0A1H2LHF1_9ACTN</name>
<protein>
    <submittedName>
        <fullName evidence="3">Uncharacterized protein</fullName>
    </submittedName>
</protein>
<feature type="region of interest" description="Disordered" evidence="1">
    <location>
        <begin position="1"/>
        <end position="71"/>
    </location>
</feature>
<dbReference type="STRING" id="546874.SAMN04488544_0128"/>
<feature type="compositionally biased region" description="Pro residues" evidence="1">
    <location>
        <begin position="23"/>
        <end position="34"/>
    </location>
</feature>
<keyword evidence="2" id="KW-0812">Transmembrane</keyword>
<accession>A0A1H2LHF1</accession>
<keyword evidence="2" id="KW-0472">Membrane</keyword>
<keyword evidence="4" id="KW-1185">Reference proteome</keyword>
<organism evidence="3 4">
    <name type="scientific">Microlunatus sagamiharensis</name>
    <dbReference type="NCBI Taxonomy" id="546874"/>
    <lineage>
        <taxon>Bacteria</taxon>
        <taxon>Bacillati</taxon>
        <taxon>Actinomycetota</taxon>
        <taxon>Actinomycetes</taxon>
        <taxon>Propionibacteriales</taxon>
        <taxon>Propionibacteriaceae</taxon>
        <taxon>Microlunatus</taxon>
    </lineage>
</organism>
<keyword evidence="2" id="KW-1133">Transmembrane helix</keyword>